<comment type="caution">
    <text evidence="1">The sequence shown here is derived from an EMBL/GenBank/DDBJ whole genome shotgun (WGS) entry which is preliminary data.</text>
</comment>
<protein>
    <submittedName>
        <fullName evidence="1">Uncharacterized protein</fullName>
    </submittedName>
</protein>
<dbReference type="Proteomes" id="UP001185015">
    <property type="component" value="Unassembled WGS sequence"/>
</dbReference>
<reference evidence="1 2" key="1">
    <citation type="submission" date="2023-07" db="EMBL/GenBank/DDBJ databases">
        <title>Genomic Encyclopedia of Type Strains, Phase IV (KMG-IV): sequencing the most valuable type-strain genomes for metagenomic binning, comparative biology and taxonomic classification.</title>
        <authorList>
            <person name="Goeker M."/>
        </authorList>
    </citation>
    <scope>NUCLEOTIDE SEQUENCE [LARGE SCALE GENOMIC DNA]</scope>
    <source>
        <strain evidence="1 2">DSM 17273</strain>
    </source>
</reference>
<gene>
    <name evidence="1" type="ORF">J2750_001087</name>
</gene>
<name>A0AA90ZCH3_9EURY</name>
<keyword evidence="2" id="KW-1185">Reference proteome</keyword>
<dbReference type="EMBL" id="JAVDQI010000003">
    <property type="protein sequence ID" value="MDR6222638.1"/>
    <property type="molecule type" value="Genomic_DNA"/>
</dbReference>
<sequence>MRFVDVLSELGYISKKLEQKDIFDLRFVKELQL</sequence>
<organism evidence="1 2">
    <name type="scientific">Methanococcoides alaskense</name>
    <dbReference type="NCBI Taxonomy" id="325778"/>
    <lineage>
        <taxon>Archaea</taxon>
        <taxon>Methanobacteriati</taxon>
        <taxon>Methanobacteriota</taxon>
        <taxon>Stenosarchaea group</taxon>
        <taxon>Methanomicrobia</taxon>
        <taxon>Methanosarcinales</taxon>
        <taxon>Methanosarcinaceae</taxon>
        <taxon>Methanococcoides</taxon>
    </lineage>
</organism>
<evidence type="ECO:0000313" key="2">
    <source>
        <dbReference type="Proteomes" id="UP001185015"/>
    </source>
</evidence>
<dbReference type="AlphaFoldDB" id="A0AA90ZCH3"/>
<proteinExistence type="predicted"/>
<evidence type="ECO:0000313" key="1">
    <source>
        <dbReference type="EMBL" id="MDR6222638.1"/>
    </source>
</evidence>
<accession>A0AA90ZCH3</accession>